<organism evidence="1 2">
    <name type="scientific">Catharanthus roseus</name>
    <name type="common">Madagascar periwinkle</name>
    <name type="synonym">Vinca rosea</name>
    <dbReference type="NCBI Taxonomy" id="4058"/>
    <lineage>
        <taxon>Eukaryota</taxon>
        <taxon>Viridiplantae</taxon>
        <taxon>Streptophyta</taxon>
        <taxon>Embryophyta</taxon>
        <taxon>Tracheophyta</taxon>
        <taxon>Spermatophyta</taxon>
        <taxon>Magnoliopsida</taxon>
        <taxon>eudicotyledons</taxon>
        <taxon>Gunneridae</taxon>
        <taxon>Pentapetalae</taxon>
        <taxon>asterids</taxon>
        <taxon>lamiids</taxon>
        <taxon>Gentianales</taxon>
        <taxon>Apocynaceae</taxon>
        <taxon>Rauvolfioideae</taxon>
        <taxon>Vinceae</taxon>
        <taxon>Catharanthinae</taxon>
        <taxon>Catharanthus</taxon>
    </lineage>
</organism>
<name>A0ACC0AKP4_CATRO</name>
<comment type="caution">
    <text evidence="1">The sequence shown here is derived from an EMBL/GenBank/DDBJ whole genome shotgun (WGS) entry which is preliminary data.</text>
</comment>
<protein>
    <submittedName>
        <fullName evidence="1">Uncharacterized protein</fullName>
    </submittedName>
</protein>
<dbReference type="EMBL" id="CM044706">
    <property type="protein sequence ID" value="KAI5660543.1"/>
    <property type="molecule type" value="Genomic_DNA"/>
</dbReference>
<keyword evidence="2" id="KW-1185">Reference proteome</keyword>
<dbReference type="Proteomes" id="UP001060085">
    <property type="component" value="Linkage Group LG06"/>
</dbReference>
<sequence>MATDLFFTEDEMAVDEDLGYPKAYAKLCKDRSFAPFSSGPPFTFIPSALPQQEAQRAKELDQMFPIINLKAKPTAKPKIFASLLWKKLNHLGNAGFDPEIFRVDTYGNVLYYHADGASPLAWDIDHWFPCSRGGLTVASNLRILQWQVCKKKQDNLEFLIPWWDLQVGISINQFLSIFASSNSDFRHRAFSWLFVEGESEELNACQTVDSHAFPHHFIESKEKIGLAPAAVVLSRREVYDASSALRSVDNTRRPRSSTPIIAIKKFKPGLQENEDPNVVSNPYQAIVMARDSLRHKEETTKMEAEIQKLDAEASELKQKTEEEKLTIQDLELVLIKRRRRAEKCRRLAEAQSSYRAMLEKMIRDAMHQSVVYKEQVRLNQAAANALMARLEAQKAICDSSERELHKKFKQRDELEKQIRPEWEQARKRSRMDEVLAEEKKNGKAILCLPGNETNNEMQMTVSNPLISDKDEMNAYLQRFMSKIPHKELRKYLEEEQRASEAVYACKGKGLEEQEELPRDLNNGIIPAADDNTIEQKHHSLGGVGESLVNLHFPPLDEPEIKEDEESRKERGKGNVEKWLQMLLEDAQKDVDLNLQTSDERKADRSDEIIRKLDLVYPQKELKISKDTNGLDQVDDQQLISAKDVGKREEEIVETEGRKLSYSSKKGDEKRREIAAATKYRDTPTKNPPYRLKSEKTKEEPASAAKGMENRQNNVGNESKEKIRKEKELHRSESARTFRRIPSSPSLIFSGMKKRVDCIGKKPLVNGDDEENHNHIGENSLIKSTIKTIKRAVKF</sequence>
<evidence type="ECO:0000313" key="2">
    <source>
        <dbReference type="Proteomes" id="UP001060085"/>
    </source>
</evidence>
<accession>A0ACC0AKP4</accession>
<gene>
    <name evidence="1" type="ORF">M9H77_29336</name>
</gene>
<proteinExistence type="predicted"/>
<evidence type="ECO:0000313" key="1">
    <source>
        <dbReference type="EMBL" id="KAI5660543.1"/>
    </source>
</evidence>
<reference evidence="2" key="1">
    <citation type="journal article" date="2023" name="Nat. Plants">
        <title>Single-cell RNA sequencing provides a high-resolution roadmap for understanding the multicellular compartmentation of specialized metabolism.</title>
        <authorList>
            <person name="Sun S."/>
            <person name="Shen X."/>
            <person name="Li Y."/>
            <person name="Li Y."/>
            <person name="Wang S."/>
            <person name="Li R."/>
            <person name="Zhang H."/>
            <person name="Shen G."/>
            <person name="Guo B."/>
            <person name="Wei J."/>
            <person name="Xu J."/>
            <person name="St-Pierre B."/>
            <person name="Chen S."/>
            <person name="Sun C."/>
        </authorList>
    </citation>
    <scope>NUCLEOTIDE SEQUENCE [LARGE SCALE GENOMIC DNA]</scope>
</reference>